<dbReference type="SUPFAM" id="SSF49265">
    <property type="entry name" value="Fibronectin type III"/>
    <property type="match status" value="1"/>
</dbReference>
<accession>A0ABN3GJT9</accession>
<keyword evidence="3" id="KW-1185">Reference proteome</keyword>
<proteinExistence type="predicted"/>
<evidence type="ECO:0000313" key="2">
    <source>
        <dbReference type="EMBL" id="GAA2353601.1"/>
    </source>
</evidence>
<keyword evidence="1" id="KW-0732">Signal</keyword>
<evidence type="ECO:0008006" key="4">
    <source>
        <dbReference type="Google" id="ProtNLM"/>
    </source>
</evidence>
<dbReference type="Proteomes" id="UP001501444">
    <property type="component" value="Unassembled WGS sequence"/>
</dbReference>
<protein>
    <recommendedName>
        <fullName evidence="4">Fibronectin type-III domain-containing protein</fullName>
    </recommendedName>
</protein>
<dbReference type="InterPro" id="IPR036116">
    <property type="entry name" value="FN3_sf"/>
</dbReference>
<dbReference type="EMBL" id="BAAARV010000033">
    <property type="protein sequence ID" value="GAA2353601.1"/>
    <property type="molecule type" value="Genomic_DNA"/>
</dbReference>
<gene>
    <name evidence="2" type="ORF">GCM10010170_045010</name>
</gene>
<evidence type="ECO:0000313" key="3">
    <source>
        <dbReference type="Proteomes" id="UP001501444"/>
    </source>
</evidence>
<sequence length="209" mass="21515">MDGVKRCIGAAFVLTAALTCGVAGCSMLPGLSGGTGDTSTGKGSGKVVNLPEKTVYLRGNAAPSVDVTGSAVRGPIASMSPFPSRTRATVVPSATPTDCTGVVRPGVVNGADVTPGTTSAVVSWWNIGDPAIVEYRLAPVPQHLYMGSQPPWVWQTVAPAKGCTRISTRVTGLTSHAPYVFVIHAVLKKYESLPPNAPEVARSDAVVML</sequence>
<feature type="signal peptide" evidence="1">
    <location>
        <begin position="1"/>
        <end position="25"/>
    </location>
</feature>
<evidence type="ECO:0000256" key="1">
    <source>
        <dbReference type="SAM" id="SignalP"/>
    </source>
</evidence>
<comment type="caution">
    <text evidence="2">The sequence shown here is derived from an EMBL/GenBank/DDBJ whole genome shotgun (WGS) entry which is preliminary data.</text>
</comment>
<dbReference type="PROSITE" id="PS51257">
    <property type="entry name" value="PROKAR_LIPOPROTEIN"/>
    <property type="match status" value="1"/>
</dbReference>
<organism evidence="2 3">
    <name type="scientific">Dactylosporangium salmoneum</name>
    <dbReference type="NCBI Taxonomy" id="53361"/>
    <lineage>
        <taxon>Bacteria</taxon>
        <taxon>Bacillati</taxon>
        <taxon>Actinomycetota</taxon>
        <taxon>Actinomycetes</taxon>
        <taxon>Micromonosporales</taxon>
        <taxon>Micromonosporaceae</taxon>
        <taxon>Dactylosporangium</taxon>
    </lineage>
</organism>
<feature type="chain" id="PRO_5046962822" description="Fibronectin type-III domain-containing protein" evidence="1">
    <location>
        <begin position="26"/>
        <end position="209"/>
    </location>
</feature>
<reference evidence="2 3" key="1">
    <citation type="journal article" date="2019" name="Int. J. Syst. Evol. Microbiol.">
        <title>The Global Catalogue of Microorganisms (GCM) 10K type strain sequencing project: providing services to taxonomists for standard genome sequencing and annotation.</title>
        <authorList>
            <consortium name="The Broad Institute Genomics Platform"/>
            <consortium name="The Broad Institute Genome Sequencing Center for Infectious Disease"/>
            <person name="Wu L."/>
            <person name="Ma J."/>
        </authorList>
    </citation>
    <scope>NUCLEOTIDE SEQUENCE [LARGE SCALE GENOMIC DNA]</scope>
    <source>
        <strain evidence="2 3">JCM 3272</strain>
    </source>
</reference>
<name>A0ABN3GJT9_9ACTN</name>